<name>A0ABY4B4Y7_9BACT</name>
<dbReference type="CDD" id="cd21140">
    <property type="entry name" value="Cas6_I-like"/>
    <property type="match status" value="1"/>
</dbReference>
<dbReference type="EMBL" id="CP094534">
    <property type="protein sequence ID" value="UOE34219.1"/>
    <property type="molecule type" value="Genomic_DNA"/>
</dbReference>
<gene>
    <name evidence="3" type="primary">cas6</name>
    <name evidence="3" type="ORF">MTP16_00880</name>
</gene>
<dbReference type="RefSeq" id="WP_243515071.1">
    <property type="nucleotide sequence ID" value="NZ_CP094534.1"/>
</dbReference>
<keyword evidence="4" id="KW-1185">Reference proteome</keyword>
<reference evidence="3 4" key="1">
    <citation type="submission" date="2022-03" db="EMBL/GenBank/DDBJ databases">
        <title>Hymenobactersp. isolated from the air.</title>
        <authorList>
            <person name="Won M."/>
            <person name="Kwon S.-W."/>
        </authorList>
    </citation>
    <scope>NUCLEOTIDE SEQUENCE [LARGE SCALE GENOMIC DNA]</scope>
    <source>
        <strain evidence="3 4">KACC 22596</strain>
    </source>
</reference>
<evidence type="ECO:0000259" key="2">
    <source>
        <dbReference type="Pfam" id="PF01881"/>
    </source>
</evidence>
<protein>
    <submittedName>
        <fullName evidence="3">CRISPR-associated endoribonuclease Cas6</fullName>
    </submittedName>
</protein>
<dbReference type="Gene3D" id="3.30.70.1900">
    <property type="match status" value="1"/>
</dbReference>
<feature type="domain" description="CRISPR associated protein Cas6 C-terminal" evidence="2">
    <location>
        <begin position="106"/>
        <end position="220"/>
    </location>
</feature>
<evidence type="ECO:0000313" key="4">
    <source>
        <dbReference type="Proteomes" id="UP000831390"/>
    </source>
</evidence>
<evidence type="ECO:0000313" key="3">
    <source>
        <dbReference type="EMBL" id="UOE34219.1"/>
    </source>
</evidence>
<keyword evidence="1" id="KW-0051">Antiviral defense</keyword>
<dbReference type="NCBIfam" id="TIGR01877">
    <property type="entry name" value="cas_cas6"/>
    <property type="match status" value="1"/>
</dbReference>
<dbReference type="InterPro" id="IPR049435">
    <property type="entry name" value="Cas_Cas6_C"/>
</dbReference>
<evidence type="ECO:0000256" key="1">
    <source>
        <dbReference type="ARBA" id="ARBA00023118"/>
    </source>
</evidence>
<sequence>MRLNLYLSSKVLVPFDYLPTLKGAFHRWLGYDDNLHDSLSLYSLSWLHGGRAERGGIRFPEGASWAISAPGQELVHAVVAGVVRAPEVGLGLTVRDVRLQQAPGFASGEQPFRVSSPVFIKHEPDKGQPADHLLPGHPLADELLTATLRHKLRQAGLDDAGAAVRFDPAHLATAKSKLFRYKQVQCRGSICPVLVSGSGEQIQFAWEVGVGHSTGIGCGALV</sequence>
<organism evidence="3 4">
    <name type="scientific">Hymenobacter monticola</name>
    <dbReference type="NCBI Taxonomy" id="1705399"/>
    <lineage>
        <taxon>Bacteria</taxon>
        <taxon>Pseudomonadati</taxon>
        <taxon>Bacteroidota</taxon>
        <taxon>Cytophagia</taxon>
        <taxon>Cytophagales</taxon>
        <taxon>Hymenobacteraceae</taxon>
        <taxon>Hymenobacter</taxon>
    </lineage>
</organism>
<accession>A0ABY4B4Y7</accession>
<proteinExistence type="predicted"/>
<dbReference type="InterPro" id="IPR045747">
    <property type="entry name" value="CRISPR-assoc_prot_Cas6_N_sf"/>
</dbReference>
<dbReference type="Gene3D" id="3.30.70.1890">
    <property type="match status" value="1"/>
</dbReference>
<dbReference type="InterPro" id="IPR010156">
    <property type="entry name" value="CRISPR-assoc_prot_Cas6"/>
</dbReference>
<dbReference type="Proteomes" id="UP000831390">
    <property type="component" value="Chromosome"/>
</dbReference>
<dbReference type="Pfam" id="PF01881">
    <property type="entry name" value="Cas_Cas6_C"/>
    <property type="match status" value="1"/>
</dbReference>